<dbReference type="GO" id="GO:0052621">
    <property type="term" value="F:diguanylate cyclase activity"/>
    <property type="evidence" value="ECO:0007669"/>
    <property type="project" value="TreeGrafter"/>
</dbReference>
<sequence length="322" mass="36885">MIVQLDNLPSYCQTFSAWLASGYQDESCLLRGQALLEALDWAQGKSLSNLDYQFLVASQELERRQLQQKLEAANQELQRLSTIANIDFLTQVANRRRFEEYLDIEWRRMTRSQQPLSLILVDVDLFKSYNDTYGHPMGDRCLSKIARAIKDVVQRPADLVARYGGEEFAVILSNTDILGATHIAEKICFAVRKLAIPHENSQVSSYVTLSAGLATVIPILNFNFQKIIVAADKALYQAKAAGRNRVCSCQEQTKNLEVERIATLAKLFLSDRLLIREELWLSIQKSQQINEKNQQLMKQLQEAMDKNQHIRQKSAEIIYKMR</sequence>
<dbReference type="PANTHER" id="PTHR45138">
    <property type="entry name" value="REGULATORY COMPONENTS OF SENSORY TRANSDUCTION SYSTEM"/>
    <property type="match status" value="1"/>
</dbReference>
<dbReference type="Proteomes" id="UP000326678">
    <property type="component" value="Chromosome Gxm1"/>
</dbReference>
<dbReference type="InterPro" id="IPR050469">
    <property type="entry name" value="Diguanylate_Cyclase"/>
</dbReference>
<reference evidence="3 4" key="1">
    <citation type="submission" date="2019-10" db="EMBL/GenBank/DDBJ databases">
        <title>Genomic and transcriptomic insights into the perfect genentic adaptation of a filamentous nitrogen-fixing cyanobacterium to rice fields.</title>
        <authorList>
            <person name="Chen Z."/>
        </authorList>
    </citation>
    <scope>NUCLEOTIDE SEQUENCE [LARGE SCALE GENOMIC DNA]</scope>
    <source>
        <strain evidence="3">CCNUC1</strain>
    </source>
</reference>
<dbReference type="GO" id="GO:0005886">
    <property type="term" value="C:plasma membrane"/>
    <property type="evidence" value="ECO:0007669"/>
    <property type="project" value="TreeGrafter"/>
</dbReference>
<dbReference type="SMART" id="SM00267">
    <property type="entry name" value="GGDEF"/>
    <property type="match status" value="1"/>
</dbReference>
<dbReference type="InterPro" id="IPR029787">
    <property type="entry name" value="Nucleotide_cyclase"/>
</dbReference>
<protein>
    <submittedName>
        <fullName evidence="3">Two-component response regulator</fullName>
    </submittedName>
</protein>
<dbReference type="AlphaFoldDB" id="A0A5P8VU00"/>
<dbReference type="PANTHER" id="PTHR45138:SF9">
    <property type="entry name" value="DIGUANYLATE CYCLASE DGCM-RELATED"/>
    <property type="match status" value="1"/>
</dbReference>
<organism evidence="3 4">
    <name type="scientific">Nostoc sphaeroides CCNUC1</name>
    <dbReference type="NCBI Taxonomy" id="2653204"/>
    <lineage>
        <taxon>Bacteria</taxon>
        <taxon>Bacillati</taxon>
        <taxon>Cyanobacteriota</taxon>
        <taxon>Cyanophyceae</taxon>
        <taxon>Nostocales</taxon>
        <taxon>Nostocaceae</taxon>
        <taxon>Nostoc</taxon>
    </lineage>
</organism>
<dbReference type="Gene3D" id="3.30.70.270">
    <property type="match status" value="1"/>
</dbReference>
<dbReference type="PROSITE" id="PS50887">
    <property type="entry name" value="GGDEF"/>
    <property type="match status" value="1"/>
</dbReference>
<evidence type="ECO:0000313" key="3">
    <source>
        <dbReference type="EMBL" id="QFS43791.1"/>
    </source>
</evidence>
<dbReference type="EMBL" id="CP045226">
    <property type="protein sequence ID" value="QFS43791.1"/>
    <property type="molecule type" value="Genomic_DNA"/>
</dbReference>
<dbReference type="GO" id="GO:1902201">
    <property type="term" value="P:negative regulation of bacterial-type flagellum-dependent cell motility"/>
    <property type="evidence" value="ECO:0007669"/>
    <property type="project" value="TreeGrafter"/>
</dbReference>
<evidence type="ECO:0000313" key="4">
    <source>
        <dbReference type="Proteomes" id="UP000326678"/>
    </source>
</evidence>
<feature type="coiled-coil region" evidence="1">
    <location>
        <begin position="56"/>
        <end position="83"/>
    </location>
</feature>
<dbReference type="InterPro" id="IPR000160">
    <property type="entry name" value="GGDEF_dom"/>
</dbReference>
<feature type="coiled-coil region" evidence="1">
    <location>
        <begin position="283"/>
        <end position="313"/>
    </location>
</feature>
<evidence type="ECO:0000259" key="2">
    <source>
        <dbReference type="PROSITE" id="PS50887"/>
    </source>
</evidence>
<dbReference type="FunFam" id="3.30.70.270:FF:000001">
    <property type="entry name" value="Diguanylate cyclase domain protein"/>
    <property type="match status" value="1"/>
</dbReference>
<dbReference type="CDD" id="cd01949">
    <property type="entry name" value="GGDEF"/>
    <property type="match status" value="1"/>
</dbReference>
<dbReference type="GO" id="GO:0043709">
    <property type="term" value="P:cell adhesion involved in single-species biofilm formation"/>
    <property type="evidence" value="ECO:0007669"/>
    <property type="project" value="TreeGrafter"/>
</dbReference>
<dbReference type="KEGG" id="nsh:GXM_01264"/>
<keyword evidence="1" id="KW-0175">Coiled coil</keyword>
<dbReference type="NCBIfam" id="TIGR00254">
    <property type="entry name" value="GGDEF"/>
    <property type="match status" value="1"/>
</dbReference>
<feature type="domain" description="GGDEF" evidence="2">
    <location>
        <begin position="114"/>
        <end position="251"/>
    </location>
</feature>
<dbReference type="SUPFAM" id="SSF55073">
    <property type="entry name" value="Nucleotide cyclase"/>
    <property type="match status" value="1"/>
</dbReference>
<name>A0A5P8VU00_9NOSO</name>
<proteinExistence type="predicted"/>
<evidence type="ECO:0000256" key="1">
    <source>
        <dbReference type="SAM" id="Coils"/>
    </source>
</evidence>
<gene>
    <name evidence="3" type="ORF">GXM_01264</name>
</gene>
<dbReference type="Pfam" id="PF00990">
    <property type="entry name" value="GGDEF"/>
    <property type="match status" value="1"/>
</dbReference>
<accession>A0A5P8VU00</accession>
<dbReference type="InterPro" id="IPR043128">
    <property type="entry name" value="Rev_trsase/Diguanyl_cyclase"/>
</dbReference>
<keyword evidence="4" id="KW-1185">Reference proteome</keyword>